<dbReference type="InterPro" id="IPR027417">
    <property type="entry name" value="P-loop_NTPase"/>
</dbReference>
<protein>
    <recommendedName>
        <fullName evidence="2">NACHT domain-containing protein</fullName>
    </recommendedName>
</protein>
<dbReference type="InterPro" id="IPR016024">
    <property type="entry name" value="ARM-type_fold"/>
</dbReference>
<comment type="caution">
    <text evidence="3">The sequence shown here is derived from an EMBL/GenBank/DDBJ whole genome shotgun (WGS) entry which is preliminary data.</text>
</comment>
<dbReference type="PANTHER" id="PTHR12697:SF5">
    <property type="entry name" value="DEOXYHYPUSINE HYDROXYLASE"/>
    <property type="match status" value="1"/>
</dbReference>
<sequence>MVVVSSVATRITDFKGIPASLIFITTSKMPAGVNDNVFKESIRTADAAIQAYYRSGNNLKIVRLSGEELELDKCYINLALVNQVGTKQKKETFSLRERLRLEADNVGEPITLEALFEPRKSSNDSTILPRRIFIQGRAGIGKSTLCKKIADEFLRGRLGQKLFDRLLWIPLRRLKIKGKDYGWQELIQDAYPLQDPTWKKNREAYSDRLYDSTFLGRTLLLFDGLDEVSRGWVDGDNMREFLGSVICDSPNVIITSRPHTKALSIGQFDLELGTVGFRPHQVDTYLENCAIPEAIPKMKSFIVARPLIQGLLRIPIQLDAFCCTWKHGEDLEQNDVHVPASHVRTSRGDDISTMTQLYWSISLELCRKDMAHLARLDRDRKVKDSRFSQLSEEELKTFGDFEVQLLLERELTFLGELAFQGMASDIIDFSPQHQNRIVSHLSRKRSEKRLQLPTPYNSILEALSFLRSSDIDQHPSKRNYHFLHLTFQEFFAARHFVEHWQDGAPLYCLSLPSSSKPQELLPLEFLCKEKYNPRYNIFWRFVAGLIQIQSDKPTKLDKHDNQQDVIGFFNQLHEEPIDLLRATHCRLLMYCLSEVVPSERQEIQELRKREGKILYQETIRRSESFRRNILREVEFPDSVLCSFLEHVGHLPDEVVLGFLRCLEARPFIGTQALRAVSPFMVGRFPIELRLQAVRVIFKNSRVDSRETIAWAAQIYGMISKDMDPMIRGAAAKALRYARSPPQEAITVLIEMLEDEDSSVRTSAIKTSGLIPSLHQKAIAALIITITEDKHLSVRLFALDMLSRWPYQPQEAIDLTTTMLKDENPEVRANAANVLGEQPSSLLQETITALTITMTKDENQRVRSSAAYALAKQSSLSQKVENILISMLTGEGSQMRFSVGIALFKQSSVSQGFITALITIMLKDEDSKMQCLATEILGKQPFLPQEIVIALTTMLKDENEDSKTRILAAYALGEYSSLPQEVINTLITMFKDRDIHVRALAAEVVDKQSFLPREIITVLATMLMDKNKDLETRILARKALNTRSSLSQDNITALTATLNDRDPHVRYSIVEILGGQPYLPPETIVAVTATLKDEFEHVRASAAQILGKELFLPQESITALITIPKDKEHYAQRSIVEALGKQLSRPWSFLHQKIIAAIIATLKHQGYPVYDILDRYGLFYTNIKDLPDETWQQLWSFWLEKGCDRDISCYEFEGSLNVWIGGVLHPISIDPARTQEILQVVLGGKTQQPAVRAVVSPGKTKQGPDVVQENAVAASASKSRRHSGSERPTKKRNR</sequence>
<feature type="domain" description="NACHT" evidence="2">
    <location>
        <begin position="130"/>
        <end position="258"/>
    </location>
</feature>
<dbReference type="Pfam" id="PF23238">
    <property type="entry name" value="DUF7068"/>
    <property type="match status" value="1"/>
</dbReference>
<dbReference type="InterPro" id="IPR011989">
    <property type="entry name" value="ARM-like"/>
</dbReference>
<reference evidence="3" key="1">
    <citation type="submission" date="2021-03" db="EMBL/GenBank/DDBJ databases">
        <authorList>
            <person name="Tagirdzhanova G."/>
        </authorList>
    </citation>
    <scope>NUCLEOTIDE SEQUENCE</scope>
</reference>
<dbReference type="InterPro" id="IPR055496">
    <property type="entry name" value="DUF7068"/>
</dbReference>
<dbReference type="Gene3D" id="1.25.10.10">
    <property type="entry name" value="Leucine-rich Repeat Variant"/>
    <property type="match status" value="3"/>
</dbReference>
<evidence type="ECO:0000313" key="4">
    <source>
        <dbReference type="Proteomes" id="UP000664169"/>
    </source>
</evidence>
<dbReference type="Pfam" id="PF05729">
    <property type="entry name" value="NACHT"/>
    <property type="match status" value="1"/>
</dbReference>
<evidence type="ECO:0000256" key="1">
    <source>
        <dbReference type="SAM" id="MobiDB-lite"/>
    </source>
</evidence>
<dbReference type="GO" id="GO:0016491">
    <property type="term" value="F:oxidoreductase activity"/>
    <property type="evidence" value="ECO:0007669"/>
    <property type="project" value="TreeGrafter"/>
</dbReference>
<accession>A0A8H3FVR2</accession>
<feature type="region of interest" description="Disordered" evidence="1">
    <location>
        <begin position="1254"/>
        <end position="1293"/>
    </location>
</feature>
<dbReference type="OrthoDB" id="4207253at2759"/>
<dbReference type="SUPFAM" id="SSF48371">
    <property type="entry name" value="ARM repeat"/>
    <property type="match status" value="1"/>
</dbReference>
<dbReference type="InterPro" id="IPR007111">
    <property type="entry name" value="NACHT_NTPase"/>
</dbReference>
<evidence type="ECO:0000259" key="2">
    <source>
        <dbReference type="PROSITE" id="PS50837"/>
    </source>
</evidence>
<dbReference type="EMBL" id="CAJPDQ010000029">
    <property type="protein sequence ID" value="CAF9928281.1"/>
    <property type="molecule type" value="Genomic_DNA"/>
</dbReference>
<dbReference type="SUPFAM" id="SSF52540">
    <property type="entry name" value="P-loop containing nucleoside triphosphate hydrolases"/>
    <property type="match status" value="1"/>
</dbReference>
<dbReference type="Proteomes" id="UP000664169">
    <property type="component" value="Unassembled WGS sequence"/>
</dbReference>
<dbReference type="Pfam" id="PF13646">
    <property type="entry name" value="HEAT_2"/>
    <property type="match status" value="2"/>
</dbReference>
<evidence type="ECO:0000313" key="3">
    <source>
        <dbReference type="EMBL" id="CAF9928281.1"/>
    </source>
</evidence>
<proteinExistence type="predicted"/>
<keyword evidence="4" id="KW-1185">Reference proteome</keyword>
<dbReference type="PANTHER" id="PTHR12697">
    <property type="entry name" value="PBS LYASE HEAT-LIKE PROTEIN"/>
    <property type="match status" value="1"/>
</dbReference>
<dbReference type="PROSITE" id="PS50837">
    <property type="entry name" value="NACHT"/>
    <property type="match status" value="1"/>
</dbReference>
<dbReference type="Gene3D" id="3.40.50.300">
    <property type="entry name" value="P-loop containing nucleotide triphosphate hydrolases"/>
    <property type="match status" value="1"/>
</dbReference>
<name>A0A8H3FVR2_9LECA</name>
<gene>
    <name evidence="3" type="ORF">GOMPHAMPRED_004642</name>
</gene>
<organism evidence="3 4">
    <name type="scientific">Gomphillus americanus</name>
    <dbReference type="NCBI Taxonomy" id="1940652"/>
    <lineage>
        <taxon>Eukaryota</taxon>
        <taxon>Fungi</taxon>
        <taxon>Dikarya</taxon>
        <taxon>Ascomycota</taxon>
        <taxon>Pezizomycotina</taxon>
        <taxon>Lecanoromycetes</taxon>
        <taxon>OSLEUM clade</taxon>
        <taxon>Ostropomycetidae</taxon>
        <taxon>Ostropales</taxon>
        <taxon>Graphidaceae</taxon>
        <taxon>Gomphilloideae</taxon>
        <taxon>Gomphillus</taxon>
    </lineage>
</organism>